<name>A0A1W1BGF2_9ZZZZ</name>
<evidence type="ECO:0000256" key="5">
    <source>
        <dbReference type="SAM" id="Phobius"/>
    </source>
</evidence>
<keyword evidence="2 5" id="KW-0812">Transmembrane</keyword>
<dbReference type="PANTHER" id="PTHR22550:SF5">
    <property type="entry name" value="LEUCINE ZIPPER PROTEIN 4"/>
    <property type="match status" value="1"/>
</dbReference>
<evidence type="ECO:0000256" key="3">
    <source>
        <dbReference type="ARBA" id="ARBA00022989"/>
    </source>
</evidence>
<proteinExistence type="predicted"/>
<dbReference type="InterPro" id="IPR002035">
    <property type="entry name" value="VWF_A"/>
</dbReference>
<evidence type="ECO:0000256" key="2">
    <source>
        <dbReference type="ARBA" id="ARBA00022692"/>
    </source>
</evidence>
<evidence type="ECO:0000259" key="6">
    <source>
        <dbReference type="PROSITE" id="PS50234"/>
    </source>
</evidence>
<sequence>MSFVNPQFFWAMVIPLAIFSYLILTHKDNFLQIFDEKVLARLSAGDDSLPLVIRNLILILAIFFMIVAMARPVIDHGDKKVTLEGLSAVVALDISGSMRSKDIYPNRLEFAKKKMVALFEEMPTDELSVIAFAHSAFVLAPFSADKGTLTQIVEGVTDEYINMASTDFRALGRFAVDLLEKKKPKILIVFSDGGDKKELEEFAEIIKSKDITLYAVLVGTKEGSPVIDAKGKPIKDREGKIVITQRNDGLGEIALDSDGAFVVASSGSGSIKKLVEIIKANHQNKEQGEITIHDREEYFYYPLGLGLLFLLIGFSSLPRRVFSPENTVK</sequence>
<evidence type="ECO:0000256" key="4">
    <source>
        <dbReference type="ARBA" id="ARBA00023136"/>
    </source>
</evidence>
<dbReference type="SMART" id="SM00327">
    <property type="entry name" value="VWA"/>
    <property type="match status" value="1"/>
</dbReference>
<dbReference type="InterPro" id="IPR036465">
    <property type="entry name" value="vWFA_dom_sf"/>
</dbReference>
<gene>
    <name evidence="7" type="ORF">MNB_SV-12-1607</name>
</gene>
<dbReference type="EMBL" id="FPHE01000034">
    <property type="protein sequence ID" value="SFV52577.1"/>
    <property type="molecule type" value="Genomic_DNA"/>
</dbReference>
<keyword evidence="4 5" id="KW-0472">Membrane</keyword>
<dbReference type="PROSITE" id="PS50234">
    <property type="entry name" value="VWFA"/>
    <property type="match status" value="1"/>
</dbReference>
<feature type="domain" description="VWFA" evidence="6">
    <location>
        <begin position="87"/>
        <end position="278"/>
    </location>
</feature>
<organism evidence="7">
    <name type="scientific">hydrothermal vent metagenome</name>
    <dbReference type="NCBI Taxonomy" id="652676"/>
    <lineage>
        <taxon>unclassified sequences</taxon>
        <taxon>metagenomes</taxon>
        <taxon>ecological metagenomes</taxon>
    </lineage>
</organism>
<keyword evidence="3 5" id="KW-1133">Transmembrane helix</keyword>
<feature type="transmembrane region" description="Helical" evidence="5">
    <location>
        <begin position="298"/>
        <end position="317"/>
    </location>
</feature>
<keyword evidence="1" id="KW-1003">Cell membrane</keyword>
<dbReference type="InterPro" id="IPR050768">
    <property type="entry name" value="UPF0353/GerABKA_families"/>
</dbReference>
<evidence type="ECO:0000313" key="7">
    <source>
        <dbReference type="EMBL" id="SFV52577.1"/>
    </source>
</evidence>
<evidence type="ECO:0000256" key="1">
    <source>
        <dbReference type="ARBA" id="ARBA00022475"/>
    </source>
</evidence>
<dbReference type="PANTHER" id="PTHR22550">
    <property type="entry name" value="SPORE GERMINATION PROTEIN"/>
    <property type="match status" value="1"/>
</dbReference>
<dbReference type="AlphaFoldDB" id="A0A1W1BGF2"/>
<dbReference type="SUPFAM" id="SSF53300">
    <property type="entry name" value="vWA-like"/>
    <property type="match status" value="1"/>
</dbReference>
<protein>
    <submittedName>
        <fullName evidence="7">BatB</fullName>
    </submittedName>
</protein>
<dbReference type="Pfam" id="PF13519">
    <property type="entry name" value="VWA_2"/>
    <property type="match status" value="1"/>
</dbReference>
<reference evidence="7" key="1">
    <citation type="submission" date="2016-10" db="EMBL/GenBank/DDBJ databases">
        <authorList>
            <person name="de Groot N.N."/>
        </authorList>
    </citation>
    <scope>NUCLEOTIDE SEQUENCE</scope>
</reference>
<feature type="transmembrane region" description="Helical" evidence="5">
    <location>
        <begin position="51"/>
        <end position="70"/>
    </location>
</feature>
<feature type="transmembrane region" description="Helical" evidence="5">
    <location>
        <begin position="7"/>
        <end position="24"/>
    </location>
</feature>
<dbReference type="Gene3D" id="3.40.50.410">
    <property type="entry name" value="von Willebrand factor, type A domain"/>
    <property type="match status" value="1"/>
</dbReference>
<accession>A0A1W1BGF2</accession>